<dbReference type="Pfam" id="PF01261">
    <property type="entry name" value="AP_endonuc_2"/>
    <property type="match status" value="1"/>
</dbReference>
<feature type="signal peptide" evidence="1">
    <location>
        <begin position="1"/>
        <end position="25"/>
    </location>
</feature>
<dbReference type="InterPro" id="IPR036237">
    <property type="entry name" value="Xyl_isomerase-like_sf"/>
</dbReference>
<dbReference type="InterPro" id="IPR019546">
    <property type="entry name" value="TAT_signal_bac_arc"/>
</dbReference>
<comment type="caution">
    <text evidence="3">The sequence shown here is derived from an EMBL/GenBank/DDBJ whole genome shotgun (WGS) entry which is preliminary data.</text>
</comment>
<dbReference type="InterPro" id="IPR013022">
    <property type="entry name" value="Xyl_isomerase-like_TIM-brl"/>
</dbReference>
<accession>A0ABQ1MMZ7</accession>
<keyword evidence="3" id="KW-0413">Isomerase</keyword>
<feature type="domain" description="Xylose isomerase-like TIM barrel" evidence="2">
    <location>
        <begin position="68"/>
        <end position="294"/>
    </location>
</feature>
<dbReference type="EMBL" id="BMIK01000020">
    <property type="protein sequence ID" value="GGC43604.1"/>
    <property type="molecule type" value="Genomic_DNA"/>
</dbReference>
<dbReference type="Gene3D" id="3.20.20.150">
    <property type="entry name" value="Divalent-metal-dependent TIM barrel enzymes"/>
    <property type="match status" value="1"/>
</dbReference>
<proteinExistence type="predicted"/>
<evidence type="ECO:0000313" key="3">
    <source>
        <dbReference type="EMBL" id="GGC43604.1"/>
    </source>
</evidence>
<dbReference type="PROSITE" id="PS51318">
    <property type="entry name" value="TAT"/>
    <property type="match status" value="1"/>
</dbReference>
<dbReference type="PANTHER" id="PTHR12110:SF53">
    <property type="entry name" value="BLR5974 PROTEIN"/>
    <property type="match status" value="1"/>
</dbReference>
<dbReference type="GO" id="GO:0016853">
    <property type="term" value="F:isomerase activity"/>
    <property type="evidence" value="ECO:0007669"/>
    <property type="project" value="UniProtKB-KW"/>
</dbReference>
<reference evidence="4" key="1">
    <citation type="journal article" date="2019" name="Int. J. Syst. Evol. Microbiol.">
        <title>The Global Catalogue of Microorganisms (GCM) 10K type strain sequencing project: providing services to taxonomists for standard genome sequencing and annotation.</title>
        <authorList>
            <consortium name="The Broad Institute Genomics Platform"/>
            <consortium name="The Broad Institute Genome Sequencing Center for Infectious Disease"/>
            <person name="Wu L."/>
            <person name="Ma J."/>
        </authorList>
    </citation>
    <scope>NUCLEOTIDE SEQUENCE [LARGE SCALE GENOMIC DNA]</scope>
    <source>
        <strain evidence="4">CGMCC 1.15342</strain>
    </source>
</reference>
<feature type="chain" id="PRO_5045275949" evidence="1">
    <location>
        <begin position="26"/>
        <end position="303"/>
    </location>
</feature>
<evidence type="ECO:0000313" key="4">
    <source>
        <dbReference type="Proteomes" id="UP000597338"/>
    </source>
</evidence>
<dbReference type="Proteomes" id="UP000597338">
    <property type="component" value="Unassembled WGS sequence"/>
</dbReference>
<gene>
    <name evidence="3" type="ORF">GCM10011386_39870</name>
</gene>
<evidence type="ECO:0000259" key="2">
    <source>
        <dbReference type="Pfam" id="PF01261"/>
    </source>
</evidence>
<name>A0ABQ1MMZ7_9SPHI</name>
<dbReference type="SUPFAM" id="SSF51658">
    <property type="entry name" value="Xylose isomerase-like"/>
    <property type="match status" value="1"/>
</dbReference>
<protein>
    <submittedName>
        <fullName evidence="3">Xylose isomerase</fullName>
    </submittedName>
</protein>
<sequence length="303" mass="33327">MTDRRSFLKHLGVGALSVSVFPAFATSTFSAATHTNRKLFFNISLAEWSLHKTLFGGKLDNLDFPETAAKKFGIYAVEYVNQFFKDKAKDKKYLADLNQRATDNGVKNVLIMIDGEGPLGSTNEKERKEAVENHYKWVEAAKFLGCHAIRVNAAGEGTPEEVKAAAIDGLGRLSEFAASYGISVIVENHGGISSHGDWLSAVLRGVGRKNCGSLPDFGNFYEYDRYQGVKDLMPLAKGVSAKSNVFDENGNESNIDYRKMLQIVKDAGYTGYIGIEYEGEQLSEEEGILATKRLLERVGAEIS</sequence>
<dbReference type="InterPro" id="IPR006311">
    <property type="entry name" value="TAT_signal"/>
</dbReference>
<keyword evidence="4" id="KW-1185">Reference proteome</keyword>
<evidence type="ECO:0000256" key="1">
    <source>
        <dbReference type="SAM" id="SignalP"/>
    </source>
</evidence>
<organism evidence="3 4">
    <name type="scientific">Parapedobacter defluvii</name>
    <dbReference type="NCBI Taxonomy" id="2045106"/>
    <lineage>
        <taxon>Bacteria</taxon>
        <taxon>Pseudomonadati</taxon>
        <taxon>Bacteroidota</taxon>
        <taxon>Sphingobacteriia</taxon>
        <taxon>Sphingobacteriales</taxon>
        <taxon>Sphingobacteriaceae</taxon>
        <taxon>Parapedobacter</taxon>
    </lineage>
</organism>
<dbReference type="PANTHER" id="PTHR12110">
    <property type="entry name" value="HYDROXYPYRUVATE ISOMERASE"/>
    <property type="match status" value="1"/>
</dbReference>
<dbReference type="NCBIfam" id="TIGR01409">
    <property type="entry name" value="TAT_signal_seq"/>
    <property type="match status" value="1"/>
</dbReference>
<dbReference type="RefSeq" id="WP_188753234.1">
    <property type="nucleotide sequence ID" value="NZ_BMIK01000020.1"/>
</dbReference>
<keyword evidence="1" id="KW-0732">Signal</keyword>
<dbReference type="InterPro" id="IPR050312">
    <property type="entry name" value="IolE/XylAMocC-like"/>
</dbReference>